<dbReference type="InterPro" id="IPR025051">
    <property type="entry name" value="DUF3990"/>
</dbReference>
<evidence type="ECO:0008006" key="3">
    <source>
        <dbReference type="Google" id="ProtNLM"/>
    </source>
</evidence>
<accession>V2XKR6</accession>
<evidence type="ECO:0000313" key="2">
    <source>
        <dbReference type="Proteomes" id="UP000018227"/>
    </source>
</evidence>
<sequence>MILYHGSNTDIRTINLALCRPFKDFGRGFYLTVLKEQAENMAKRVAGIYGGSPVINVYDIDEGFIHMRELNIKNFGVETSEEWARFVQNNRNRKFENFSSIECNFDNKYDIVIGPIADDDMALLFRQYENGMITFDMMLNGMIYKKTTNQYSFHTEKAISLLKKVKNYG</sequence>
<evidence type="ECO:0000313" key="1">
    <source>
        <dbReference type="EMBL" id="ESL02754.1"/>
    </source>
</evidence>
<reference evidence="1 2" key="1">
    <citation type="submission" date="2013-06" db="EMBL/GenBank/DDBJ databases">
        <authorList>
            <person name="Weinstock G."/>
            <person name="Sodergren E."/>
            <person name="Clifton S."/>
            <person name="Fulton L."/>
            <person name="Fulton B."/>
            <person name="Courtney L."/>
            <person name="Fronick C."/>
            <person name="Harrison M."/>
            <person name="Strong C."/>
            <person name="Farmer C."/>
            <person name="Delahaunty K."/>
            <person name="Markovic C."/>
            <person name="Hall O."/>
            <person name="Minx P."/>
            <person name="Tomlinson C."/>
            <person name="Mitreva M."/>
            <person name="Nelson J."/>
            <person name="Hou S."/>
            <person name="Wollam A."/>
            <person name="Pepin K.H."/>
            <person name="Johnson M."/>
            <person name="Bhonagiri V."/>
            <person name="Nash W.E."/>
            <person name="Warren W."/>
            <person name="Chinwalla A."/>
            <person name="Mardis E.R."/>
            <person name="Wilson R.K."/>
        </authorList>
    </citation>
    <scope>NUCLEOTIDE SEQUENCE [LARGE SCALE GENOMIC DNA]</scope>
    <source>
        <strain evidence="1 2">ATCC 51271</strain>
    </source>
</reference>
<dbReference type="RefSeq" id="WP_023354496.1">
    <property type="nucleotide sequence ID" value="NZ_KI535368.1"/>
</dbReference>
<dbReference type="HOGENOM" id="CLU_075559_1_0_9"/>
<dbReference type="AlphaFoldDB" id="V2XKR6"/>
<keyword evidence="2" id="KW-1185">Reference proteome</keyword>
<dbReference type="eggNOG" id="ENOG502ZBW0">
    <property type="taxonomic scope" value="Bacteria"/>
</dbReference>
<comment type="caution">
    <text evidence="1">The sequence shown here is derived from an EMBL/GenBank/DDBJ whole genome shotgun (WGS) entry which is preliminary data.</text>
</comment>
<name>V2XKR6_9FIRM</name>
<proteinExistence type="predicted"/>
<protein>
    <recommendedName>
        <fullName evidence="3">DUF3990 domain-containing protein</fullName>
    </recommendedName>
</protein>
<dbReference type="STRING" id="592026.GCWU0000282_001624"/>
<gene>
    <name evidence="1" type="ORF">GCWU0000282_001624</name>
</gene>
<dbReference type="Proteomes" id="UP000018227">
    <property type="component" value="Unassembled WGS sequence"/>
</dbReference>
<organism evidence="1 2">
    <name type="scientific">Catonella morbi ATCC 51271</name>
    <dbReference type="NCBI Taxonomy" id="592026"/>
    <lineage>
        <taxon>Bacteria</taxon>
        <taxon>Bacillati</taxon>
        <taxon>Bacillota</taxon>
        <taxon>Clostridia</taxon>
        <taxon>Lachnospirales</taxon>
        <taxon>Lachnospiraceae</taxon>
        <taxon>Catonella</taxon>
    </lineage>
</organism>
<dbReference type="Pfam" id="PF13151">
    <property type="entry name" value="DUF3990"/>
    <property type="match status" value="1"/>
</dbReference>
<dbReference type="EMBL" id="ACIL03000013">
    <property type="protein sequence ID" value="ESL02754.1"/>
    <property type="molecule type" value="Genomic_DNA"/>
</dbReference>
<dbReference type="OrthoDB" id="9813772at2"/>